<name>A0A0A0EBH6_9RHOB</name>
<protein>
    <submittedName>
        <fullName evidence="1">Uncharacterized protein</fullName>
    </submittedName>
</protein>
<dbReference type="EMBL" id="AQQX01000030">
    <property type="protein sequence ID" value="KGM46602.1"/>
    <property type="molecule type" value="Genomic_DNA"/>
</dbReference>
<sequence>MHPPRGNAGIERLHKRLEWISEEEARSALVGGIAAQGSFQPERDRIIQRSDKLLDEWTALIKARNRQE</sequence>
<dbReference type="Proteomes" id="UP000030004">
    <property type="component" value="Unassembled WGS sequence"/>
</dbReference>
<dbReference type="AlphaFoldDB" id="A0A0A0EBH6"/>
<evidence type="ECO:0000313" key="2">
    <source>
        <dbReference type="Proteomes" id="UP000030004"/>
    </source>
</evidence>
<proteinExistence type="predicted"/>
<organism evidence="1 2">
    <name type="scientific">Pseudooceanicola atlanticus</name>
    <dbReference type="NCBI Taxonomy" id="1461694"/>
    <lineage>
        <taxon>Bacteria</taxon>
        <taxon>Pseudomonadati</taxon>
        <taxon>Pseudomonadota</taxon>
        <taxon>Alphaproteobacteria</taxon>
        <taxon>Rhodobacterales</taxon>
        <taxon>Paracoccaceae</taxon>
        <taxon>Pseudooceanicola</taxon>
    </lineage>
</organism>
<comment type="caution">
    <text evidence="1">The sequence shown here is derived from an EMBL/GenBank/DDBJ whole genome shotgun (WGS) entry which is preliminary data.</text>
</comment>
<accession>A0A0A0EBH6</accession>
<reference evidence="1 2" key="1">
    <citation type="journal article" date="2015" name="Antonie Van Leeuwenhoek">
        <title>Pseudooceanicola atlanticus gen. nov. sp. nov., isolated from surface seawater of the Atlantic Ocean and reclassification of Oceanicola batsensis, Oceanicola marinus, Oceanicola nitratireducens, Oceanicola nanhaiensis, Oceanicola antarcticus and Oceanicola flagellatus, as Pseudooceanicola batsensis comb. nov., Pseudooceanicola marinus comb. nov., Pseudooceanicola nitratireducens comb. nov., Pseudooceanicola nanhaiensis comb. nov., Pseudooceanicola antarcticus comb. nov., and Pseudooceanicola flagellatus comb. nov.</title>
        <authorList>
            <person name="Lai Q."/>
            <person name="Li G."/>
            <person name="Liu X."/>
            <person name="Du Y."/>
            <person name="Sun F."/>
            <person name="Shao Z."/>
        </authorList>
    </citation>
    <scope>NUCLEOTIDE SEQUENCE [LARGE SCALE GENOMIC DNA]</scope>
    <source>
        <strain evidence="1 2">22II-s11g</strain>
    </source>
</reference>
<evidence type="ECO:0000313" key="1">
    <source>
        <dbReference type="EMBL" id="KGM46602.1"/>
    </source>
</evidence>
<gene>
    <name evidence="1" type="ORF">ATO9_22930</name>
</gene>
<keyword evidence="2" id="KW-1185">Reference proteome</keyword>